<evidence type="ECO:0000313" key="4">
    <source>
        <dbReference type="Proteomes" id="UP000547458"/>
    </source>
</evidence>
<proteinExistence type="predicted"/>
<dbReference type="GO" id="GO:0032259">
    <property type="term" value="P:methylation"/>
    <property type="evidence" value="ECO:0007669"/>
    <property type="project" value="UniProtKB-KW"/>
</dbReference>
<keyword evidence="3" id="KW-0808">Transferase</keyword>
<dbReference type="Gene3D" id="3.40.50.150">
    <property type="entry name" value="Vaccinia Virus protein VP39"/>
    <property type="match status" value="1"/>
</dbReference>
<dbReference type="RefSeq" id="WP_167995529.1">
    <property type="nucleotide sequence ID" value="NZ_JAATJL010000001.1"/>
</dbReference>
<comment type="caution">
    <text evidence="3">The sequence shown here is derived from an EMBL/GenBank/DDBJ whole genome shotgun (WGS) entry which is preliminary data.</text>
</comment>
<sequence>MDGFDPARSFGPDVARTYDDAPRGDEAETVAFLANLAGSGPALEFAIGTGRIGLPLSECGTRVDGIELSQDMVDQLRTKPGGAEIDVVVGDMSTADAPGNDYPLAYLVYNTIYNLLTQEDQVRCFENAARHLSDHGVFVVEAGVPAAWIRRDQFINVEKLTNDRVVLDVNRYDPVTQILDESHISLTNDGVRLGPISCRLIWPSEMDLMARIAGLRLVERSAGWKGEPFTAASERHVSVYTR</sequence>
<gene>
    <name evidence="3" type="ORF">BJ994_003334</name>
</gene>
<keyword evidence="3" id="KW-0489">Methyltransferase</keyword>
<feature type="region of interest" description="Disordered" evidence="1">
    <location>
        <begin position="1"/>
        <end position="21"/>
    </location>
</feature>
<keyword evidence="4" id="KW-1185">Reference proteome</keyword>
<reference evidence="3 4" key="1">
    <citation type="submission" date="2020-03" db="EMBL/GenBank/DDBJ databases">
        <title>Sequencing the genomes of 1000 actinobacteria strains.</title>
        <authorList>
            <person name="Klenk H.-P."/>
        </authorList>
    </citation>
    <scope>NUCLEOTIDE SEQUENCE [LARGE SCALE GENOMIC DNA]</scope>
    <source>
        <strain evidence="3 4">DSM 16403</strain>
    </source>
</reference>
<dbReference type="CDD" id="cd02440">
    <property type="entry name" value="AdoMet_MTases"/>
    <property type="match status" value="1"/>
</dbReference>
<name>A0A846RLI9_9MICC</name>
<evidence type="ECO:0000313" key="3">
    <source>
        <dbReference type="EMBL" id="NJC24258.1"/>
    </source>
</evidence>
<dbReference type="Proteomes" id="UP000547458">
    <property type="component" value="Unassembled WGS sequence"/>
</dbReference>
<dbReference type="AlphaFoldDB" id="A0A846RLI9"/>
<dbReference type="Gene3D" id="2.20.25.570">
    <property type="match status" value="1"/>
</dbReference>
<feature type="domain" description="Methyltransferase" evidence="2">
    <location>
        <begin position="43"/>
        <end position="136"/>
    </location>
</feature>
<dbReference type="InterPro" id="IPR041698">
    <property type="entry name" value="Methyltransf_25"/>
</dbReference>
<evidence type="ECO:0000259" key="2">
    <source>
        <dbReference type="Pfam" id="PF13649"/>
    </source>
</evidence>
<dbReference type="SUPFAM" id="SSF53335">
    <property type="entry name" value="S-adenosyl-L-methionine-dependent methyltransferases"/>
    <property type="match status" value="1"/>
</dbReference>
<dbReference type="Pfam" id="PF13649">
    <property type="entry name" value="Methyltransf_25"/>
    <property type="match status" value="1"/>
</dbReference>
<accession>A0A846RLI9</accession>
<organism evidence="3 4">
    <name type="scientific">Arthrobacter pigmenti</name>
    <dbReference type="NCBI Taxonomy" id="271432"/>
    <lineage>
        <taxon>Bacteria</taxon>
        <taxon>Bacillati</taxon>
        <taxon>Actinomycetota</taxon>
        <taxon>Actinomycetes</taxon>
        <taxon>Micrococcales</taxon>
        <taxon>Micrococcaceae</taxon>
        <taxon>Arthrobacter</taxon>
    </lineage>
</organism>
<protein>
    <submittedName>
        <fullName evidence="3">SAM-dependent methyltransferase</fullName>
    </submittedName>
</protein>
<dbReference type="InterPro" id="IPR029063">
    <property type="entry name" value="SAM-dependent_MTases_sf"/>
</dbReference>
<dbReference type="EMBL" id="JAATJL010000001">
    <property type="protein sequence ID" value="NJC24258.1"/>
    <property type="molecule type" value="Genomic_DNA"/>
</dbReference>
<dbReference type="GO" id="GO:0008168">
    <property type="term" value="F:methyltransferase activity"/>
    <property type="evidence" value="ECO:0007669"/>
    <property type="project" value="UniProtKB-KW"/>
</dbReference>
<evidence type="ECO:0000256" key="1">
    <source>
        <dbReference type="SAM" id="MobiDB-lite"/>
    </source>
</evidence>